<evidence type="ECO:0000256" key="6">
    <source>
        <dbReference type="SAM" id="Phobius"/>
    </source>
</evidence>
<evidence type="ECO:0000313" key="7">
    <source>
        <dbReference type="EMBL" id="MDC8760401.1"/>
    </source>
</evidence>
<dbReference type="Pfam" id="PF07963">
    <property type="entry name" value="N_methyl"/>
    <property type="match status" value="1"/>
</dbReference>
<reference evidence="7 8" key="1">
    <citation type="submission" date="2022-10" db="EMBL/GenBank/DDBJ databases">
        <title>Janthinobacterium sp. hw3 Genome sequencing.</title>
        <authorList>
            <person name="Park S."/>
        </authorList>
    </citation>
    <scope>NUCLEOTIDE SEQUENCE [LARGE SCALE GENOMIC DNA]</scope>
    <source>
        <strain evidence="8">hw3</strain>
    </source>
</reference>
<dbReference type="Proteomes" id="UP001221208">
    <property type="component" value="Unassembled WGS sequence"/>
</dbReference>
<keyword evidence="3 6" id="KW-0812">Transmembrane</keyword>
<dbReference type="InterPro" id="IPR012902">
    <property type="entry name" value="N_methyl_site"/>
</dbReference>
<keyword evidence="2" id="KW-0488">Methylation</keyword>
<evidence type="ECO:0000256" key="3">
    <source>
        <dbReference type="ARBA" id="ARBA00022692"/>
    </source>
</evidence>
<dbReference type="SUPFAM" id="SSF54523">
    <property type="entry name" value="Pili subunits"/>
    <property type="match status" value="1"/>
</dbReference>
<evidence type="ECO:0000256" key="1">
    <source>
        <dbReference type="ARBA" id="ARBA00004167"/>
    </source>
</evidence>
<keyword evidence="5 6" id="KW-0472">Membrane</keyword>
<sequence>MNAMKQGNFRKAGQAGFTLIELIVVIVILGILAATALPRFANMGGEARAASLNGARGALASMSAMAHSRWLVNQQDAAAGFTIFEGVTITYSTAFRSGYPIANDQVGPAAGVTPADYAYIAPSTTGNANAPDTSATQVAFVPNSVANVPAGRTCFVRYTEPTGVNRAPEIMVEASGC</sequence>
<dbReference type="PROSITE" id="PS00409">
    <property type="entry name" value="PROKAR_NTER_METHYL"/>
    <property type="match status" value="1"/>
</dbReference>
<comment type="subcellular location">
    <subcellularLocation>
        <location evidence="1">Membrane</location>
        <topology evidence="1">Single-pass membrane protein</topology>
    </subcellularLocation>
</comment>
<dbReference type="InterPro" id="IPR045584">
    <property type="entry name" value="Pilin-like"/>
</dbReference>
<feature type="transmembrane region" description="Helical" evidence="6">
    <location>
        <begin position="12"/>
        <end position="34"/>
    </location>
</feature>
<evidence type="ECO:0000313" key="8">
    <source>
        <dbReference type="Proteomes" id="UP001221208"/>
    </source>
</evidence>
<keyword evidence="8" id="KW-1185">Reference proteome</keyword>
<dbReference type="RefSeq" id="WP_273674163.1">
    <property type="nucleotide sequence ID" value="NZ_JAQQXR010000012.1"/>
</dbReference>
<evidence type="ECO:0000256" key="5">
    <source>
        <dbReference type="ARBA" id="ARBA00023136"/>
    </source>
</evidence>
<protein>
    <submittedName>
        <fullName evidence="7">Type II secretion system protein</fullName>
    </submittedName>
</protein>
<gene>
    <name evidence="7" type="ORF">OIK44_22675</name>
</gene>
<comment type="caution">
    <text evidence="7">The sequence shown here is derived from an EMBL/GenBank/DDBJ whole genome shotgun (WGS) entry which is preliminary data.</text>
</comment>
<dbReference type="EMBL" id="JAQQXR010000012">
    <property type="protein sequence ID" value="MDC8760401.1"/>
    <property type="molecule type" value="Genomic_DNA"/>
</dbReference>
<dbReference type="PANTHER" id="PTHR30093:SF44">
    <property type="entry name" value="TYPE II SECRETION SYSTEM CORE PROTEIN G"/>
    <property type="match status" value="1"/>
</dbReference>
<name>A0ABT5K6K0_9BURK</name>
<dbReference type="Gene3D" id="3.30.700.10">
    <property type="entry name" value="Glycoprotein, Type 4 Pilin"/>
    <property type="match status" value="1"/>
</dbReference>
<dbReference type="PANTHER" id="PTHR30093">
    <property type="entry name" value="GENERAL SECRETION PATHWAY PROTEIN G"/>
    <property type="match status" value="1"/>
</dbReference>
<accession>A0ABT5K6K0</accession>
<dbReference type="NCBIfam" id="TIGR02532">
    <property type="entry name" value="IV_pilin_GFxxxE"/>
    <property type="match status" value="1"/>
</dbReference>
<proteinExistence type="predicted"/>
<keyword evidence="4 6" id="KW-1133">Transmembrane helix</keyword>
<organism evidence="7 8">
    <name type="scientific">Janthinobacterium fluminis</name>
    <dbReference type="NCBI Taxonomy" id="2987524"/>
    <lineage>
        <taxon>Bacteria</taxon>
        <taxon>Pseudomonadati</taxon>
        <taxon>Pseudomonadota</taxon>
        <taxon>Betaproteobacteria</taxon>
        <taxon>Burkholderiales</taxon>
        <taxon>Oxalobacteraceae</taxon>
        <taxon>Janthinobacterium</taxon>
    </lineage>
</organism>
<evidence type="ECO:0000256" key="2">
    <source>
        <dbReference type="ARBA" id="ARBA00022481"/>
    </source>
</evidence>
<evidence type="ECO:0000256" key="4">
    <source>
        <dbReference type="ARBA" id="ARBA00022989"/>
    </source>
</evidence>